<dbReference type="Gene3D" id="3.30.1330.60">
    <property type="entry name" value="OmpA-like domain"/>
    <property type="match status" value="1"/>
</dbReference>
<comment type="subcellular location">
    <subcellularLocation>
        <location evidence="1">Cell outer membrane</location>
        <topology evidence="1">Multi-pass membrane protein</topology>
    </subcellularLocation>
</comment>
<evidence type="ECO:0000256" key="2">
    <source>
        <dbReference type="ARBA" id="ARBA00005710"/>
    </source>
</evidence>
<evidence type="ECO:0000256" key="1">
    <source>
        <dbReference type="ARBA" id="ARBA00004571"/>
    </source>
</evidence>
<evidence type="ECO:0000313" key="14">
    <source>
        <dbReference type="Proteomes" id="UP000078406"/>
    </source>
</evidence>
<evidence type="ECO:0000256" key="8">
    <source>
        <dbReference type="ARBA" id="ARBA00023136"/>
    </source>
</evidence>
<keyword evidence="3" id="KW-0813">Transport</keyword>
<dbReference type="Pfam" id="PF01389">
    <property type="entry name" value="OmpA_membrane"/>
    <property type="match status" value="1"/>
</dbReference>
<evidence type="ECO:0000313" key="13">
    <source>
        <dbReference type="EMBL" id="OAJ94125.1"/>
    </source>
</evidence>
<dbReference type="PRINTS" id="PR01021">
    <property type="entry name" value="OMPADOMAIN"/>
</dbReference>
<protein>
    <recommendedName>
        <fullName evidence="12">OmpA-like domain-containing protein</fullName>
    </recommendedName>
</protein>
<comment type="similarity">
    <text evidence="2">Belongs to the outer membrane OOP (TC 1.B.6) superfamily. OmpA family.</text>
</comment>
<dbReference type="GO" id="GO:0009279">
    <property type="term" value="C:cell outer membrane"/>
    <property type="evidence" value="ECO:0007669"/>
    <property type="project" value="UniProtKB-SubCell"/>
</dbReference>
<dbReference type="GO" id="GO:0046930">
    <property type="term" value="C:pore complex"/>
    <property type="evidence" value="ECO:0007669"/>
    <property type="project" value="UniProtKB-KW"/>
</dbReference>
<keyword evidence="5" id="KW-0812">Transmembrane</keyword>
<organism evidence="13 14">
    <name type="scientific">Vibrio bivalvicida</name>
    <dbReference type="NCBI Taxonomy" id="1276888"/>
    <lineage>
        <taxon>Bacteria</taxon>
        <taxon>Pseudomonadati</taxon>
        <taxon>Pseudomonadota</taxon>
        <taxon>Gammaproteobacteria</taxon>
        <taxon>Vibrionales</taxon>
        <taxon>Vibrionaceae</taxon>
        <taxon>Vibrio</taxon>
        <taxon>Vibrio oreintalis group</taxon>
    </lineage>
</organism>
<feature type="signal peptide" evidence="11">
    <location>
        <begin position="1"/>
        <end position="21"/>
    </location>
</feature>
<evidence type="ECO:0000256" key="7">
    <source>
        <dbReference type="ARBA" id="ARBA00023114"/>
    </source>
</evidence>
<dbReference type="Proteomes" id="UP000078406">
    <property type="component" value="Unassembled WGS sequence"/>
</dbReference>
<dbReference type="CDD" id="cd07185">
    <property type="entry name" value="OmpA_C-like"/>
    <property type="match status" value="1"/>
</dbReference>
<comment type="caution">
    <text evidence="13">The sequence shown here is derived from an EMBL/GenBank/DDBJ whole genome shotgun (WGS) entry which is preliminary data.</text>
</comment>
<dbReference type="InterPro" id="IPR050330">
    <property type="entry name" value="Bact_OuterMem_StrucFunc"/>
</dbReference>
<evidence type="ECO:0000256" key="6">
    <source>
        <dbReference type="ARBA" id="ARBA00023065"/>
    </source>
</evidence>
<keyword evidence="8 10" id="KW-0472">Membrane</keyword>
<dbReference type="InterPro" id="IPR006664">
    <property type="entry name" value="OMP_bac"/>
</dbReference>
<dbReference type="SUPFAM" id="SSF103088">
    <property type="entry name" value="OmpA-like"/>
    <property type="match status" value="1"/>
</dbReference>
<gene>
    <name evidence="13" type="ORF">APB76_13075</name>
</gene>
<dbReference type="EMBL" id="LLEI02000032">
    <property type="protein sequence ID" value="OAJ94125.1"/>
    <property type="molecule type" value="Genomic_DNA"/>
</dbReference>
<dbReference type="GO" id="GO:0006811">
    <property type="term" value="P:monoatomic ion transport"/>
    <property type="evidence" value="ECO:0007669"/>
    <property type="project" value="UniProtKB-KW"/>
</dbReference>
<dbReference type="RefSeq" id="WP_054963275.1">
    <property type="nucleotide sequence ID" value="NZ_LLEI02000032.1"/>
</dbReference>
<evidence type="ECO:0000256" key="3">
    <source>
        <dbReference type="ARBA" id="ARBA00022448"/>
    </source>
</evidence>
<evidence type="ECO:0000256" key="11">
    <source>
        <dbReference type="SAM" id="SignalP"/>
    </source>
</evidence>
<keyword evidence="4" id="KW-1134">Transmembrane beta strand</keyword>
<dbReference type="InterPro" id="IPR036737">
    <property type="entry name" value="OmpA-like_sf"/>
</dbReference>
<evidence type="ECO:0000256" key="9">
    <source>
        <dbReference type="ARBA" id="ARBA00023237"/>
    </source>
</evidence>
<keyword evidence="7" id="KW-0626">Porin</keyword>
<reference evidence="13 14" key="1">
    <citation type="journal article" date="2016" name="Syst. Appl. Microbiol.">
        <title>Vibrio bivalvicida sp. nov., a novel larval pathogen for bivalve molluscs reared in a hatchery.</title>
        <authorList>
            <person name="Dubert J."/>
            <person name="Romalde J.L."/>
            <person name="Prado S."/>
            <person name="Barja J.L."/>
        </authorList>
    </citation>
    <scope>NUCLEOTIDE SEQUENCE [LARGE SCALE GENOMIC DNA]</scope>
    <source>
        <strain evidence="13 14">605</strain>
    </source>
</reference>
<evidence type="ECO:0000256" key="4">
    <source>
        <dbReference type="ARBA" id="ARBA00022452"/>
    </source>
</evidence>
<dbReference type="PANTHER" id="PTHR30329:SF21">
    <property type="entry name" value="LIPOPROTEIN YIAD-RELATED"/>
    <property type="match status" value="1"/>
</dbReference>
<keyword evidence="11" id="KW-0732">Signal</keyword>
<feature type="chain" id="PRO_5008079335" description="OmpA-like domain-containing protein" evidence="11">
    <location>
        <begin position="22"/>
        <end position="325"/>
    </location>
</feature>
<keyword evidence="9" id="KW-0998">Cell outer membrane</keyword>
<dbReference type="InterPro" id="IPR000498">
    <property type="entry name" value="OmpA-like_TM_dom"/>
</dbReference>
<proteinExistence type="inferred from homology"/>
<evidence type="ECO:0000259" key="12">
    <source>
        <dbReference type="PROSITE" id="PS51123"/>
    </source>
</evidence>
<keyword evidence="6" id="KW-0406">Ion transport</keyword>
<feature type="domain" description="OmpA-like" evidence="12">
    <location>
        <begin position="207"/>
        <end position="320"/>
    </location>
</feature>
<dbReference type="InterPro" id="IPR011250">
    <property type="entry name" value="OMP/PagP_B-barrel"/>
</dbReference>
<dbReference type="AlphaFoldDB" id="A0A177Y0U4"/>
<dbReference type="Pfam" id="PF00691">
    <property type="entry name" value="OmpA"/>
    <property type="match status" value="1"/>
</dbReference>
<evidence type="ECO:0000256" key="10">
    <source>
        <dbReference type="PROSITE-ProRule" id="PRU00473"/>
    </source>
</evidence>
<evidence type="ECO:0000256" key="5">
    <source>
        <dbReference type="ARBA" id="ARBA00022692"/>
    </source>
</evidence>
<name>A0A177Y0U4_9VIBR</name>
<dbReference type="PROSITE" id="PS51123">
    <property type="entry name" value="OMPA_2"/>
    <property type="match status" value="1"/>
</dbReference>
<dbReference type="PRINTS" id="PR01023">
    <property type="entry name" value="NAFLGMOTY"/>
</dbReference>
<accession>A0A177Y0U4</accession>
<dbReference type="PANTHER" id="PTHR30329">
    <property type="entry name" value="STATOR ELEMENT OF FLAGELLAR MOTOR COMPLEX"/>
    <property type="match status" value="1"/>
</dbReference>
<dbReference type="Gene3D" id="2.40.160.20">
    <property type="match status" value="1"/>
</dbReference>
<sequence length="325" mass="35242">MNKLAAVISASLLIASAPTMAEVYLGGKVGKSWLDDACTSATANCDDEASAVGVFAGYQMWDFLSIEGGYDYLGEFTADGLNDDKVEAFTLAPKVNLPITDGISLYGKLGGAYVKYGNQNDYSYLGAAGIEFDSHQNVAVRIEYQTITDINNNQVRAMGNTATLGFVYKFGGSEQTAEPVAVVQEEMVEAVVEDQPVESVIVTKVYESQTIGTESFKLNSTELNQESVARLDELVDFLNDYPQAEVEATGYTDTSGRAEYNQKVSERRAAAVESALVDKGIDDSRITVEGKGESNPIASNETLEGREKNRRVEIVVPAFEYQVEQ</sequence>
<dbReference type="GO" id="GO:0015288">
    <property type="term" value="F:porin activity"/>
    <property type="evidence" value="ECO:0007669"/>
    <property type="project" value="UniProtKB-KW"/>
</dbReference>
<dbReference type="InterPro" id="IPR006665">
    <property type="entry name" value="OmpA-like"/>
</dbReference>
<dbReference type="SUPFAM" id="SSF56925">
    <property type="entry name" value="OMPA-like"/>
    <property type="match status" value="1"/>
</dbReference>